<gene>
    <name evidence="1" type="ORF">MJG53_013501</name>
</gene>
<dbReference type="Proteomes" id="UP001057279">
    <property type="component" value="Linkage Group LG16"/>
</dbReference>
<keyword evidence="2" id="KW-1185">Reference proteome</keyword>
<organism evidence="1 2">
    <name type="scientific">Ovis ammon polii x Ovis aries</name>
    <dbReference type="NCBI Taxonomy" id="2918886"/>
    <lineage>
        <taxon>Eukaryota</taxon>
        <taxon>Metazoa</taxon>
        <taxon>Chordata</taxon>
        <taxon>Craniata</taxon>
        <taxon>Vertebrata</taxon>
        <taxon>Euteleostomi</taxon>
        <taxon>Mammalia</taxon>
        <taxon>Eutheria</taxon>
        <taxon>Laurasiatheria</taxon>
        <taxon>Artiodactyla</taxon>
        <taxon>Ruminantia</taxon>
        <taxon>Pecora</taxon>
        <taxon>Bovidae</taxon>
        <taxon>Caprinae</taxon>
        <taxon>Ovis</taxon>
    </lineage>
</organism>
<dbReference type="EMBL" id="CM043041">
    <property type="protein sequence ID" value="KAI4571395.1"/>
    <property type="molecule type" value="Genomic_DNA"/>
</dbReference>
<reference evidence="1" key="1">
    <citation type="submission" date="2022-03" db="EMBL/GenBank/DDBJ databases">
        <title>Genomic analyses of argali, domestic sheep and their hybrids provide insights into chromosomal evolution, heterosis and genetic basis of agronomic traits.</title>
        <authorList>
            <person name="Li M."/>
        </authorList>
    </citation>
    <scope>NUCLEOTIDE SEQUENCE</scope>
    <source>
        <strain evidence="1">F1 hybrid</strain>
    </source>
</reference>
<name>A0ACB9UJ16_9CETA</name>
<protein>
    <submittedName>
        <fullName evidence="1">Uncharacterized protein</fullName>
    </submittedName>
</protein>
<comment type="caution">
    <text evidence="1">The sequence shown here is derived from an EMBL/GenBank/DDBJ whole genome shotgun (WGS) entry which is preliminary data.</text>
</comment>
<accession>A0ACB9UJ16</accession>
<proteinExistence type="predicted"/>
<evidence type="ECO:0000313" key="1">
    <source>
        <dbReference type="EMBL" id="KAI4571395.1"/>
    </source>
</evidence>
<sequence>MNLPAMQESLVRFLGRFNSWVRRLLGQTWRRDRLSTSVFLDSLVAQLIKNLPTMQETWVQSLGWDNPLEKGKATHFSILAWRSSWGSKELDMTERLLLSQGSRALGLSTCGFQALEFKLKSCGMLAYLLRSMWDLPVSGMEPVPPVLAGGWVLYH</sequence>
<evidence type="ECO:0000313" key="2">
    <source>
        <dbReference type="Proteomes" id="UP001057279"/>
    </source>
</evidence>